<sequence>MELGVYQEHNVFTPLQDNSFFFHSHDFVQYSDELTNFCWSLENKEGQVEGRICFSKRGSMAVSLLKSSFGSFELGEGITEDQLSYFVDQMLHKLKVKGFEKVQIISFPEIYNINQFKTIDGVLSKFDFRTTEIYPNQYLPVNPQRNFFSLVKSEERRYLNRGKKLGFDFRRLDITSLPSAYDLIRNCRDDKGYKVSMTYKELEQTILKFPDNYFIFGLFYQGQMIASSVCIKINRNILYDFYHGDDLNFRKHSPVVPLLEGIHMYAQYENYQILDLGTSIEDGVFAFKKNLGAMVSEKVVFERCI</sequence>
<dbReference type="EMBL" id="JAEUGD010000042">
    <property type="protein sequence ID" value="MBL6447223.1"/>
    <property type="molecule type" value="Genomic_DNA"/>
</dbReference>
<gene>
    <name evidence="1" type="ORF">JMN32_12950</name>
</gene>
<dbReference type="AlphaFoldDB" id="A0A937FYB3"/>
<dbReference type="SUPFAM" id="SSF55729">
    <property type="entry name" value="Acyl-CoA N-acyltransferases (Nat)"/>
    <property type="match status" value="1"/>
</dbReference>
<dbReference type="RefSeq" id="WP_202856744.1">
    <property type="nucleotide sequence ID" value="NZ_JAEUGD010000042.1"/>
</dbReference>
<dbReference type="Gene3D" id="3.40.630.30">
    <property type="match status" value="1"/>
</dbReference>
<protein>
    <recommendedName>
        <fullName evidence="3">BioF2-like acetyltransferase domain-containing protein</fullName>
    </recommendedName>
</protein>
<proteinExistence type="predicted"/>
<reference evidence="1" key="1">
    <citation type="submission" date="2021-01" db="EMBL/GenBank/DDBJ databases">
        <title>Fulvivirga kasyanovii gen. nov., sp nov., a novel member of the phylum Bacteroidetes isolated from seawater in a mussel farm.</title>
        <authorList>
            <person name="Zhao L.-H."/>
            <person name="Wang Z.-J."/>
        </authorList>
    </citation>
    <scope>NUCLEOTIDE SEQUENCE</scope>
    <source>
        <strain evidence="1">29W222</strain>
    </source>
</reference>
<name>A0A937FYB3_9BACT</name>
<organism evidence="1 2">
    <name type="scientific">Fulvivirga marina</name>
    <dbReference type="NCBI Taxonomy" id="2494733"/>
    <lineage>
        <taxon>Bacteria</taxon>
        <taxon>Pseudomonadati</taxon>
        <taxon>Bacteroidota</taxon>
        <taxon>Cytophagia</taxon>
        <taxon>Cytophagales</taxon>
        <taxon>Fulvivirgaceae</taxon>
        <taxon>Fulvivirga</taxon>
    </lineage>
</organism>
<evidence type="ECO:0008006" key="3">
    <source>
        <dbReference type="Google" id="ProtNLM"/>
    </source>
</evidence>
<evidence type="ECO:0000313" key="2">
    <source>
        <dbReference type="Proteomes" id="UP000614216"/>
    </source>
</evidence>
<comment type="caution">
    <text evidence="1">The sequence shown here is derived from an EMBL/GenBank/DDBJ whole genome shotgun (WGS) entry which is preliminary data.</text>
</comment>
<evidence type="ECO:0000313" key="1">
    <source>
        <dbReference type="EMBL" id="MBL6447223.1"/>
    </source>
</evidence>
<dbReference type="InterPro" id="IPR016181">
    <property type="entry name" value="Acyl_CoA_acyltransferase"/>
</dbReference>
<dbReference type="Proteomes" id="UP000614216">
    <property type="component" value="Unassembled WGS sequence"/>
</dbReference>
<accession>A0A937FYB3</accession>
<keyword evidence="2" id="KW-1185">Reference proteome</keyword>